<reference evidence="1" key="1">
    <citation type="submission" date="2020-11" db="EMBL/GenBank/DDBJ databases">
        <authorList>
            <consortium name="DOE Joint Genome Institute"/>
            <person name="Ahrendt S."/>
            <person name="Riley R."/>
            <person name="Andreopoulos W."/>
            <person name="Labutti K."/>
            <person name="Pangilinan J."/>
            <person name="Ruiz-Duenas F.J."/>
            <person name="Barrasa J.M."/>
            <person name="Sanchez-Garcia M."/>
            <person name="Camarero S."/>
            <person name="Miyauchi S."/>
            <person name="Serrano A."/>
            <person name="Linde D."/>
            <person name="Babiker R."/>
            <person name="Drula E."/>
            <person name="Ayuso-Fernandez I."/>
            <person name="Pacheco R."/>
            <person name="Padilla G."/>
            <person name="Ferreira P."/>
            <person name="Barriuso J."/>
            <person name="Kellner H."/>
            <person name="Castanera R."/>
            <person name="Alfaro M."/>
            <person name="Ramirez L."/>
            <person name="Pisabarro A.G."/>
            <person name="Kuo A."/>
            <person name="Tritt A."/>
            <person name="Lipzen A."/>
            <person name="He G."/>
            <person name="Yan M."/>
            <person name="Ng V."/>
            <person name="Cullen D."/>
            <person name="Martin F."/>
            <person name="Rosso M.-N."/>
            <person name="Henrissat B."/>
            <person name="Hibbett D."/>
            <person name="Martinez A.T."/>
            <person name="Grigoriev I.V."/>
        </authorList>
    </citation>
    <scope>NUCLEOTIDE SEQUENCE</scope>
    <source>
        <strain evidence="1">ATCC 90797</strain>
    </source>
</reference>
<dbReference type="AlphaFoldDB" id="A0A9P6A507"/>
<accession>A0A9P6A507</accession>
<name>A0A9P6A507_PLEER</name>
<dbReference type="EMBL" id="MU154534">
    <property type="protein sequence ID" value="KAF9499093.1"/>
    <property type="molecule type" value="Genomic_DNA"/>
</dbReference>
<dbReference type="Proteomes" id="UP000807025">
    <property type="component" value="Unassembled WGS sequence"/>
</dbReference>
<evidence type="ECO:0000313" key="1">
    <source>
        <dbReference type="EMBL" id="KAF9499093.1"/>
    </source>
</evidence>
<comment type="caution">
    <text evidence="1">The sequence shown here is derived from an EMBL/GenBank/DDBJ whole genome shotgun (WGS) entry which is preliminary data.</text>
</comment>
<keyword evidence="2" id="KW-1185">Reference proteome</keyword>
<protein>
    <submittedName>
        <fullName evidence="1">Uncharacterized protein</fullName>
    </submittedName>
</protein>
<evidence type="ECO:0000313" key="2">
    <source>
        <dbReference type="Proteomes" id="UP000807025"/>
    </source>
</evidence>
<organism evidence="1 2">
    <name type="scientific">Pleurotus eryngii</name>
    <name type="common">Boletus of the steppes</name>
    <dbReference type="NCBI Taxonomy" id="5323"/>
    <lineage>
        <taxon>Eukaryota</taxon>
        <taxon>Fungi</taxon>
        <taxon>Dikarya</taxon>
        <taxon>Basidiomycota</taxon>
        <taxon>Agaricomycotina</taxon>
        <taxon>Agaricomycetes</taxon>
        <taxon>Agaricomycetidae</taxon>
        <taxon>Agaricales</taxon>
        <taxon>Pleurotineae</taxon>
        <taxon>Pleurotaceae</taxon>
        <taxon>Pleurotus</taxon>
    </lineage>
</organism>
<sequence>MKRFFTRCRTCLQNRGLHGFAPSACRLVARTTRCPPSKPMFTSPQQQLTSLTKGRLYLASVAASGLVKQSFEASPEAAS</sequence>
<gene>
    <name evidence="1" type="ORF">BDN71DRAFT_273315</name>
</gene>
<proteinExistence type="predicted"/>